<organism evidence="2">
    <name type="scientific">Sesamum latifolium</name>
    <dbReference type="NCBI Taxonomy" id="2727402"/>
    <lineage>
        <taxon>Eukaryota</taxon>
        <taxon>Viridiplantae</taxon>
        <taxon>Streptophyta</taxon>
        <taxon>Embryophyta</taxon>
        <taxon>Tracheophyta</taxon>
        <taxon>Spermatophyta</taxon>
        <taxon>Magnoliopsida</taxon>
        <taxon>eudicotyledons</taxon>
        <taxon>Gunneridae</taxon>
        <taxon>Pentapetalae</taxon>
        <taxon>asterids</taxon>
        <taxon>lamiids</taxon>
        <taxon>Lamiales</taxon>
        <taxon>Pedaliaceae</taxon>
        <taxon>Sesamum</taxon>
    </lineage>
</organism>
<feature type="region of interest" description="Disordered" evidence="1">
    <location>
        <begin position="1"/>
        <end position="29"/>
    </location>
</feature>
<dbReference type="AlphaFoldDB" id="A0AAW2WI49"/>
<name>A0AAW2WI49_9LAMI</name>
<sequence length="148" mass="16571">MSTQPMLGRNARAARTTVPNAVGGNHRGRACRHHRRLALSLASTRIQFRTTISSGEFTRRQLRASASAPAERWTGHFRSSHAPPSSAIATDIQDGKMEVFAGRCYSRAINASYWAEYSAHKLGYLHSHACHCIGFTMWDKKQEIWPSM</sequence>
<evidence type="ECO:0000256" key="1">
    <source>
        <dbReference type="SAM" id="MobiDB-lite"/>
    </source>
</evidence>
<dbReference type="EMBL" id="JACGWN010000008">
    <property type="protein sequence ID" value="KAL0440102.1"/>
    <property type="molecule type" value="Genomic_DNA"/>
</dbReference>
<comment type="caution">
    <text evidence="2">The sequence shown here is derived from an EMBL/GenBank/DDBJ whole genome shotgun (WGS) entry which is preliminary data.</text>
</comment>
<proteinExistence type="predicted"/>
<gene>
    <name evidence="2" type="ORF">Slati_2493200</name>
</gene>
<protein>
    <submittedName>
        <fullName evidence="2">Uncharacterized protein</fullName>
    </submittedName>
</protein>
<reference evidence="2" key="2">
    <citation type="journal article" date="2024" name="Plant">
        <title>Genomic evolution and insights into agronomic trait innovations of Sesamum species.</title>
        <authorList>
            <person name="Miao H."/>
            <person name="Wang L."/>
            <person name="Qu L."/>
            <person name="Liu H."/>
            <person name="Sun Y."/>
            <person name="Le M."/>
            <person name="Wang Q."/>
            <person name="Wei S."/>
            <person name="Zheng Y."/>
            <person name="Lin W."/>
            <person name="Duan Y."/>
            <person name="Cao H."/>
            <person name="Xiong S."/>
            <person name="Wang X."/>
            <person name="Wei L."/>
            <person name="Li C."/>
            <person name="Ma Q."/>
            <person name="Ju M."/>
            <person name="Zhao R."/>
            <person name="Li G."/>
            <person name="Mu C."/>
            <person name="Tian Q."/>
            <person name="Mei H."/>
            <person name="Zhang T."/>
            <person name="Gao T."/>
            <person name="Zhang H."/>
        </authorList>
    </citation>
    <scope>NUCLEOTIDE SEQUENCE</scope>
    <source>
        <strain evidence="2">KEN1</strain>
    </source>
</reference>
<evidence type="ECO:0000313" key="2">
    <source>
        <dbReference type="EMBL" id="KAL0440102.1"/>
    </source>
</evidence>
<accession>A0AAW2WI49</accession>
<reference evidence="2" key="1">
    <citation type="submission" date="2020-06" db="EMBL/GenBank/DDBJ databases">
        <authorList>
            <person name="Li T."/>
            <person name="Hu X."/>
            <person name="Zhang T."/>
            <person name="Song X."/>
            <person name="Zhang H."/>
            <person name="Dai N."/>
            <person name="Sheng W."/>
            <person name="Hou X."/>
            <person name="Wei L."/>
        </authorList>
    </citation>
    <scope>NUCLEOTIDE SEQUENCE</scope>
    <source>
        <strain evidence="2">KEN1</strain>
        <tissue evidence="2">Leaf</tissue>
    </source>
</reference>